<evidence type="ECO:0000256" key="7">
    <source>
        <dbReference type="HAMAP-Rule" id="MF_00631"/>
    </source>
</evidence>
<feature type="region of interest" description="Disordered" evidence="8">
    <location>
        <begin position="23"/>
        <end position="70"/>
    </location>
</feature>
<evidence type="ECO:0000256" key="4">
    <source>
        <dbReference type="ARBA" id="ARBA00022989"/>
    </source>
</evidence>
<sequence>MTLFPRGGLLRVEPLEWRTNPGYRTERVSTVPESKNRRNRGSNKRSRKDRASSQQEEKITSPLSDADPVSLDDLELEDDGLPTWYRFTMFGLLLLGLLWICVFYISSGLFPIRAVGNWNVAIGFGVAMVGFFMTMRWK</sequence>
<feature type="transmembrane region" description="Helical" evidence="7">
    <location>
        <begin position="84"/>
        <end position="106"/>
    </location>
</feature>
<dbReference type="HAMAP" id="MF_00631">
    <property type="entry name" value="CrgA"/>
    <property type="match status" value="1"/>
</dbReference>
<dbReference type="Pfam" id="PF06781">
    <property type="entry name" value="CrgA"/>
    <property type="match status" value="1"/>
</dbReference>
<keyword evidence="4 7" id="KW-1133">Transmembrane helix</keyword>
<accession>A0A917EMX4</accession>
<evidence type="ECO:0000256" key="1">
    <source>
        <dbReference type="ARBA" id="ARBA00022475"/>
    </source>
</evidence>
<dbReference type="GO" id="GO:0005886">
    <property type="term" value="C:plasma membrane"/>
    <property type="evidence" value="ECO:0007669"/>
    <property type="project" value="UniProtKB-SubCell"/>
</dbReference>
<reference evidence="9" key="2">
    <citation type="submission" date="2020-09" db="EMBL/GenBank/DDBJ databases">
        <authorList>
            <person name="Sun Q."/>
            <person name="Zhou Y."/>
        </authorList>
    </citation>
    <scope>NUCLEOTIDE SEQUENCE</scope>
    <source>
        <strain evidence="9">CGMCC 1.15388</strain>
    </source>
</reference>
<dbReference type="InterPro" id="IPR009619">
    <property type="entry name" value="CrgA"/>
</dbReference>
<dbReference type="EMBL" id="BMIS01000001">
    <property type="protein sequence ID" value="GGE58014.1"/>
    <property type="molecule type" value="Genomic_DNA"/>
</dbReference>
<evidence type="ECO:0000313" key="9">
    <source>
        <dbReference type="EMBL" id="GGE58014.1"/>
    </source>
</evidence>
<evidence type="ECO:0000256" key="2">
    <source>
        <dbReference type="ARBA" id="ARBA00022618"/>
    </source>
</evidence>
<evidence type="ECO:0000256" key="8">
    <source>
        <dbReference type="SAM" id="MobiDB-lite"/>
    </source>
</evidence>
<keyword evidence="6 7" id="KW-0131">Cell cycle</keyword>
<name>A0A917EMX4_9MICC</name>
<organism evidence="9 10">
    <name type="scientific">Nesterenkonia cremea</name>
    <dbReference type="NCBI Taxonomy" id="1882340"/>
    <lineage>
        <taxon>Bacteria</taxon>
        <taxon>Bacillati</taxon>
        <taxon>Actinomycetota</taxon>
        <taxon>Actinomycetes</taxon>
        <taxon>Micrococcales</taxon>
        <taxon>Micrococcaceae</taxon>
        <taxon>Nesterenkonia</taxon>
    </lineage>
</organism>
<evidence type="ECO:0000313" key="10">
    <source>
        <dbReference type="Proteomes" id="UP000633136"/>
    </source>
</evidence>
<dbReference type="AlphaFoldDB" id="A0A917EMX4"/>
<reference evidence="9" key="1">
    <citation type="journal article" date="2014" name="Int. J. Syst. Evol. Microbiol.">
        <title>Complete genome sequence of Corynebacterium casei LMG S-19264T (=DSM 44701T), isolated from a smear-ripened cheese.</title>
        <authorList>
            <consortium name="US DOE Joint Genome Institute (JGI-PGF)"/>
            <person name="Walter F."/>
            <person name="Albersmeier A."/>
            <person name="Kalinowski J."/>
            <person name="Ruckert C."/>
        </authorList>
    </citation>
    <scope>NUCLEOTIDE SEQUENCE</scope>
    <source>
        <strain evidence="9">CGMCC 1.15388</strain>
    </source>
</reference>
<keyword evidence="3 7" id="KW-0812">Transmembrane</keyword>
<comment type="subcellular location">
    <subcellularLocation>
        <location evidence="7">Cell membrane</location>
        <topology evidence="7">Multi-pass membrane protein</topology>
    </subcellularLocation>
</comment>
<feature type="compositionally biased region" description="Basic residues" evidence="8">
    <location>
        <begin position="37"/>
        <end position="48"/>
    </location>
</feature>
<dbReference type="Proteomes" id="UP000633136">
    <property type="component" value="Unassembled WGS sequence"/>
</dbReference>
<feature type="transmembrane region" description="Helical" evidence="7">
    <location>
        <begin position="118"/>
        <end position="137"/>
    </location>
</feature>
<comment type="caution">
    <text evidence="9">The sequence shown here is derived from an EMBL/GenBank/DDBJ whole genome shotgun (WGS) entry which is preliminary data.</text>
</comment>
<feature type="compositionally biased region" description="Basic and acidic residues" evidence="8">
    <location>
        <begin position="49"/>
        <end position="59"/>
    </location>
</feature>
<dbReference type="GO" id="GO:0051301">
    <property type="term" value="P:cell division"/>
    <property type="evidence" value="ECO:0007669"/>
    <property type="project" value="UniProtKB-UniRule"/>
</dbReference>
<keyword evidence="5 7" id="KW-0472">Membrane</keyword>
<comment type="similarity">
    <text evidence="7">Belongs to the CrgA family.</text>
</comment>
<proteinExistence type="inferred from homology"/>
<evidence type="ECO:0000256" key="3">
    <source>
        <dbReference type="ARBA" id="ARBA00022692"/>
    </source>
</evidence>
<comment type="function">
    <text evidence="7">Involved in cell division.</text>
</comment>
<keyword evidence="10" id="KW-1185">Reference proteome</keyword>
<keyword evidence="2 7" id="KW-0132">Cell division</keyword>
<protein>
    <recommendedName>
        <fullName evidence="7">Cell division protein CrgA</fullName>
    </recommendedName>
</protein>
<evidence type="ECO:0000256" key="6">
    <source>
        <dbReference type="ARBA" id="ARBA00023306"/>
    </source>
</evidence>
<keyword evidence="1 7" id="KW-1003">Cell membrane</keyword>
<evidence type="ECO:0000256" key="5">
    <source>
        <dbReference type="ARBA" id="ARBA00023136"/>
    </source>
</evidence>
<gene>
    <name evidence="7" type="primary">crgA</name>
    <name evidence="9" type="ORF">GCM10011401_00950</name>
</gene>